<evidence type="ECO:0000256" key="4">
    <source>
        <dbReference type="ARBA" id="ARBA00022475"/>
    </source>
</evidence>
<dbReference type="SUPFAM" id="SSF103054">
    <property type="entry name" value="General secretion pathway protein M, EpsM"/>
    <property type="match status" value="1"/>
</dbReference>
<dbReference type="Gene3D" id="3.30.1360.100">
    <property type="entry name" value="General secretion pathway protein M, EpsM"/>
    <property type="match status" value="1"/>
</dbReference>
<evidence type="ECO:0000256" key="3">
    <source>
        <dbReference type="ARBA" id="ARBA00022448"/>
    </source>
</evidence>
<evidence type="ECO:0000256" key="5">
    <source>
        <dbReference type="ARBA" id="ARBA00022519"/>
    </source>
</evidence>
<comment type="similarity">
    <text evidence="2 10">Belongs to the GSP M family.</text>
</comment>
<dbReference type="InterPro" id="IPR007690">
    <property type="entry name" value="T2SS_GspM"/>
</dbReference>
<dbReference type="Proteomes" id="UP000679575">
    <property type="component" value="Chromosome"/>
</dbReference>
<evidence type="ECO:0000256" key="2">
    <source>
        <dbReference type="ARBA" id="ARBA00010637"/>
    </source>
</evidence>
<proteinExistence type="inferred from homology"/>
<dbReference type="RefSeq" id="WP_212595076.1">
    <property type="nucleotide sequence ID" value="NZ_CP073587.1"/>
</dbReference>
<comment type="subcellular location">
    <subcellularLocation>
        <location evidence="1">Cell inner membrane</location>
        <topology evidence="1">Single-pass membrane protein</topology>
    </subcellularLocation>
</comment>
<protein>
    <recommendedName>
        <fullName evidence="10">Type II secretion system protein M</fullName>
        <shortName evidence="10">T2SS protein M</shortName>
    </recommendedName>
    <alternativeName>
        <fullName evidence="10">General secretion pathway protein M</fullName>
    </alternativeName>
</protein>
<keyword evidence="4 10" id="KW-1003">Cell membrane</keyword>
<organism evidence="12 13">
    <name type="scientific">Shewanella yunxiaonensis</name>
    <dbReference type="NCBI Taxonomy" id="2829809"/>
    <lineage>
        <taxon>Bacteria</taxon>
        <taxon>Pseudomonadati</taxon>
        <taxon>Pseudomonadota</taxon>
        <taxon>Gammaproteobacteria</taxon>
        <taxon>Alteromonadales</taxon>
        <taxon>Shewanellaceae</taxon>
        <taxon>Shewanella</taxon>
    </lineage>
</organism>
<evidence type="ECO:0000256" key="11">
    <source>
        <dbReference type="SAM" id="Phobius"/>
    </source>
</evidence>
<reference evidence="12 13" key="1">
    <citation type="submission" date="2021-04" db="EMBL/GenBank/DDBJ databases">
        <title>Novel species identification of genus Shewanella.</title>
        <authorList>
            <person name="Liu G."/>
        </authorList>
    </citation>
    <scope>NUCLEOTIDE SEQUENCE [LARGE SCALE GENOMIC DNA]</scope>
    <source>
        <strain evidence="12 13">FJAT-54481</strain>
    </source>
</reference>
<dbReference type="EMBL" id="CP073587">
    <property type="protein sequence ID" value="QUN06051.1"/>
    <property type="molecule type" value="Genomic_DNA"/>
</dbReference>
<keyword evidence="9 10" id="KW-0472">Membrane</keyword>
<keyword evidence="3 10" id="KW-0813">Transport</keyword>
<name>A0ABX7YV56_9GAMM</name>
<gene>
    <name evidence="12" type="ORF">KDN34_00745</name>
</gene>
<evidence type="ECO:0000256" key="7">
    <source>
        <dbReference type="ARBA" id="ARBA00022927"/>
    </source>
</evidence>
<evidence type="ECO:0000313" key="12">
    <source>
        <dbReference type="EMBL" id="QUN06051.1"/>
    </source>
</evidence>
<dbReference type="Pfam" id="PF04612">
    <property type="entry name" value="T2SSM"/>
    <property type="match status" value="1"/>
</dbReference>
<evidence type="ECO:0000256" key="9">
    <source>
        <dbReference type="ARBA" id="ARBA00023136"/>
    </source>
</evidence>
<evidence type="ECO:0000256" key="8">
    <source>
        <dbReference type="ARBA" id="ARBA00022989"/>
    </source>
</evidence>
<keyword evidence="7 10" id="KW-0653">Protein transport</keyword>
<evidence type="ECO:0000313" key="13">
    <source>
        <dbReference type="Proteomes" id="UP000679575"/>
    </source>
</evidence>
<evidence type="ECO:0000256" key="6">
    <source>
        <dbReference type="ARBA" id="ARBA00022692"/>
    </source>
</evidence>
<accession>A0ABX7YV56</accession>
<keyword evidence="6 11" id="KW-0812">Transmembrane</keyword>
<dbReference type="PIRSF" id="PIRSF006291">
    <property type="entry name" value="GspM"/>
    <property type="match status" value="1"/>
</dbReference>
<keyword evidence="5 10" id="KW-0997">Cell inner membrane</keyword>
<sequence length="160" mass="17575">MENLQKWWESLAQRERQMVLVMAGIIAISILYWGIWTPISNAETQAQAQLNAQQQTLTFVQESAAKIAILKTGGGSRPALTGSLSTVVTQSASAYGLSITRMQPQGKQIQIWMDDVPFDALLSYLGDLVQKQGLSLDNLDVTVGEQPGMVKVRRIQLSQA</sequence>
<evidence type="ECO:0000256" key="10">
    <source>
        <dbReference type="PIRNR" id="PIRNR006291"/>
    </source>
</evidence>
<evidence type="ECO:0000256" key="1">
    <source>
        <dbReference type="ARBA" id="ARBA00004377"/>
    </source>
</evidence>
<feature type="transmembrane region" description="Helical" evidence="11">
    <location>
        <begin position="18"/>
        <end position="36"/>
    </location>
</feature>
<keyword evidence="13" id="KW-1185">Reference proteome</keyword>
<comment type="function">
    <text evidence="10">Inner membrane component of the type II secretion system required for the energy-dependent secretion of extracellular factors such as proteases and toxins from the periplasm.</text>
</comment>
<keyword evidence="8 11" id="KW-1133">Transmembrane helix</keyword>
<dbReference type="InterPro" id="IPR023229">
    <property type="entry name" value="T2SS_M_periplasmic_sf"/>
</dbReference>